<dbReference type="OrthoDB" id="4711865at2"/>
<feature type="transmembrane region" description="Helical" evidence="2">
    <location>
        <begin position="46"/>
        <end position="66"/>
    </location>
</feature>
<accession>A0A1I3Z0K8</accession>
<feature type="compositionally biased region" description="Low complexity" evidence="1">
    <location>
        <begin position="74"/>
        <end position="85"/>
    </location>
</feature>
<sequence length="320" mass="32131">MSFESELRNRLHGAARRADAESDYYEETAVADNVITRRRAQRRNRAAVLVSAAAVLLIGVAVPAIAGRLPAGAPVAGPAPVSSAAQQTGEPPSATNGPEPTPSSATSSPPASSGARAGCPSSGESIPAGTNSKPTIDVDGDGRPDTAFFSEQPGAQNGFTFGVRTASGGVVRSSMGLSGSPVERSVLFADVTGRGEVIALASDGRQVQLWAVSTCRLIPVQNAQGQQYTFDLGYSGYGTGVGCADADGDGTRDLLGLKLVTDSGGSPTSVERTIIALNGPHAANGARSIVPAPTAAEAARAGSITCGDLTMAADGVSSGH</sequence>
<organism evidence="3 4">
    <name type="scientific">Geodermatophilus ruber</name>
    <dbReference type="NCBI Taxonomy" id="504800"/>
    <lineage>
        <taxon>Bacteria</taxon>
        <taxon>Bacillati</taxon>
        <taxon>Actinomycetota</taxon>
        <taxon>Actinomycetes</taxon>
        <taxon>Geodermatophilales</taxon>
        <taxon>Geodermatophilaceae</taxon>
        <taxon>Geodermatophilus</taxon>
    </lineage>
</organism>
<feature type="region of interest" description="Disordered" evidence="1">
    <location>
        <begin position="74"/>
        <end position="154"/>
    </location>
</feature>
<dbReference type="InterPro" id="IPR028994">
    <property type="entry name" value="Integrin_alpha_N"/>
</dbReference>
<evidence type="ECO:0000256" key="2">
    <source>
        <dbReference type="SAM" id="Phobius"/>
    </source>
</evidence>
<evidence type="ECO:0000313" key="4">
    <source>
        <dbReference type="Proteomes" id="UP000199152"/>
    </source>
</evidence>
<reference evidence="3 4" key="1">
    <citation type="submission" date="2016-10" db="EMBL/GenBank/DDBJ databases">
        <authorList>
            <person name="de Groot N.N."/>
        </authorList>
    </citation>
    <scope>NUCLEOTIDE SEQUENCE [LARGE SCALE GENOMIC DNA]</scope>
    <source>
        <strain evidence="3 4">DSM 45317</strain>
    </source>
</reference>
<evidence type="ECO:0000313" key="3">
    <source>
        <dbReference type="EMBL" id="SFK37026.1"/>
    </source>
</evidence>
<keyword evidence="2" id="KW-0472">Membrane</keyword>
<feature type="region of interest" description="Disordered" evidence="1">
    <location>
        <begin position="1"/>
        <end position="23"/>
    </location>
</feature>
<evidence type="ECO:0000256" key="1">
    <source>
        <dbReference type="SAM" id="MobiDB-lite"/>
    </source>
</evidence>
<feature type="compositionally biased region" description="Low complexity" evidence="1">
    <location>
        <begin position="102"/>
        <end position="123"/>
    </location>
</feature>
<name>A0A1I3Z0K8_9ACTN</name>
<proteinExistence type="predicted"/>
<dbReference type="RefSeq" id="WP_091320189.1">
    <property type="nucleotide sequence ID" value="NZ_FOSW01000001.1"/>
</dbReference>
<dbReference type="SUPFAM" id="SSF69318">
    <property type="entry name" value="Integrin alpha N-terminal domain"/>
    <property type="match status" value="1"/>
</dbReference>
<keyword evidence="2" id="KW-1133">Transmembrane helix</keyword>
<gene>
    <name evidence="3" type="ORF">SAMN04488085_101265</name>
</gene>
<dbReference type="Proteomes" id="UP000199152">
    <property type="component" value="Unassembled WGS sequence"/>
</dbReference>
<dbReference type="AlphaFoldDB" id="A0A1I3Z0K8"/>
<protein>
    <submittedName>
        <fullName evidence="3">Uncharacterized protein</fullName>
    </submittedName>
</protein>
<dbReference type="InParanoid" id="A0A1I3Z0K8"/>
<feature type="compositionally biased region" description="Polar residues" evidence="1">
    <location>
        <begin position="86"/>
        <end position="96"/>
    </location>
</feature>
<keyword evidence="4" id="KW-1185">Reference proteome</keyword>
<dbReference type="EMBL" id="FOSW01000001">
    <property type="protein sequence ID" value="SFK37026.1"/>
    <property type="molecule type" value="Genomic_DNA"/>
</dbReference>
<keyword evidence="2" id="KW-0812">Transmembrane</keyword>